<keyword evidence="8" id="KW-0157">Chromophore</keyword>
<comment type="similarity">
    <text evidence="2">Belongs to the phycobiliprotein family.</text>
</comment>
<keyword evidence="4" id="KW-0602">Photosynthesis</keyword>
<dbReference type="InterPro" id="IPR001297">
    <property type="entry name" value="PBS_linker_dom"/>
</dbReference>
<dbReference type="SUPFAM" id="SSF46458">
    <property type="entry name" value="Globin-like"/>
    <property type="match status" value="1"/>
</dbReference>
<feature type="domain" description="PBS-linker" evidence="15">
    <location>
        <begin position="965"/>
        <end position="1146"/>
    </location>
</feature>
<evidence type="ECO:0000256" key="2">
    <source>
        <dbReference type="ARBA" id="ARBA00008182"/>
    </source>
</evidence>
<dbReference type="PROSITE" id="PS51445">
    <property type="entry name" value="PBS_LINKER"/>
    <property type="match status" value="4"/>
</dbReference>
<sequence>MSIRGTSGSTVARPRLYKTVLTETISTINAEDRYPNSGEVSQLDRFFADGQRRVAIVATLTENAERIVSRAANRIFVGGSPMAYSERQQAKAQARRTPGNDEFGNEPIVEDRGNFLDALKSIFSTRSSGGTVRAASDFAVPPDFEPINIARYGPERMQKSIRDLDWFLRYLTYAILAGDPNILEANTLGLREIIEKACSISATIVALLEMRKVASSLFKDDDDAKLVSSYFSVVIRALDNDRSDAPPDIVRPSSEDRPGLKLPAIYKLSADSLTTFKMPVIYGADGRPKVNLSADDKERVVRAAYRQVFERDLKPYGQGLSDAESKVKNGEISVREFIRRLGKSELYRQQFYTPFINSRALELAFKHFLGRAPESRAEVQKYFSIISSPNVRGQSSIPSGGLYALVDALINSEEYTRIFGEDTVPYERSLGVEAQPSWNWGAAYDLYNYAAPRRKVPQFITLFADYTQPLPNQHPYGSGNDPLEIQFGAIFKSSTINPQERPAPIGKDVKRILIRNGNPITNERGNPDGAQAAATTLGPKVFKLTQANRGRSKGLVQNAGVVGNEGSVQALITAAYQQIFGRQLYSGQRLSVPEIKLENGEINVKEFVRALAKSEIFRKLYWEKFYVCKSIEYIHRRLLGRPTYDRVENNRYFDIASKKGFYGVIDAILDSAEYQETFGEDVLPYERYLTPAGLNLRKIRSGSTEVLKTPAAISPREDNSRLMDSVMALGTPINTRALPELYVDQGVPALKRQRKVFKQSEATDRASTDALITATYVQVFDKDIASYIRKEFSNLESRLRNREISIKEFVRQLGQSELYRRQFHDRYPNTKVVEFAFKHFLGRAVKTQAELIKYHGLLGRQGYKALVGALVDSEEYGRLFGEDTVPSWQFPTLPAANYPNSVELYNRFTRQDDSLVVPSFKPIKSKMDIAAMPLVQAGLQKLEASKLQLDMSKPMYLELGVASRSGGQSVEVGVGTLRRQLERVYRVTPQATRTDKDLAINAIYRQVMDVFAGIPPGFLRLSEAESKLKNNEISVREFVRRLGRSENYRKRFFEPYPSPKVVELLTKHFLGRAPISQQEISTYVQILGTKGLGAAVDAIVDSPEYLSVFNEDIVPYRRYPTLPAGNYRASIRINDEEQINQSWSSLSPTYTGYQYASRR</sequence>
<keyword evidence="10" id="KW-0472">Membrane</keyword>
<name>U5QIZ0_GLOK1</name>
<feature type="region of interest" description="Disordered" evidence="14">
    <location>
        <begin position="86"/>
        <end position="107"/>
    </location>
</feature>
<dbReference type="Gene3D" id="1.10.490.20">
    <property type="entry name" value="Phycocyanins"/>
    <property type="match status" value="1"/>
</dbReference>
<dbReference type="Pfam" id="PF00427">
    <property type="entry name" value="PBS_linker_poly"/>
    <property type="match status" value="4"/>
</dbReference>
<dbReference type="RefSeq" id="WP_023172687.1">
    <property type="nucleotide sequence ID" value="NC_022600.1"/>
</dbReference>
<proteinExistence type="inferred from homology"/>
<dbReference type="PANTHER" id="PTHR34011:SF6">
    <property type="entry name" value="PHYCOBILIPROTEIN APCE"/>
    <property type="match status" value="1"/>
</dbReference>
<evidence type="ECO:0000256" key="13">
    <source>
        <dbReference type="PROSITE-ProRule" id="PRU00775"/>
    </source>
</evidence>
<evidence type="ECO:0000256" key="11">
    <source>
        <dbReference type="ARBA" id="ARBA00023239"/>
    </source>
</evidence>
<dbReference type="Pfam" id="PF00502">
    <property type="entry name" value="Phycobilisome"/>
    <property type="match status" value="2"/>
</dbReference>
<keyword evidence="12" id="KW-0089">Bile pigment</keyword>
<dbReference type="InterPro" id="IPR012128">
    <property type="entry name" value="Phycobilisome_asu/bsu"/>
</dbReference>
<evidence type="ECO:0000256" key="3">
    <source>
        <dbReference type="ARBA" id="ARBA00018674"/>
    </source>
</evidence>
<dbReference type="eggNOG" id="COG0448">
    <property type="taxonomic scope" value="Bacteria"/>
</dbReference>
<keyword evidence="17" id="KW-1185">Reference proteome</keyword>
<dbReference type="InterPro" id="IPR038255">
    <property type="entry name" value="PBS_linker_sf"/>
</dbReference>
<evidence type="ECO:0000256" key="5">
    <source>
        <dbReference type="ARBA" id="ARBA00022549"/>
    </source>
</evidence>
<organism evidence="16 17">
    <name type="scientific">Gloeobacter kilaueensis (strain ATCC BAA-2537 / CCAP 1431/1 / ULC 316 / JS1)</name>
    <dbReference type="NCBI Taxonomy" id="1183438"/>
    <lineage>
        <taxon>Bacteria</taxon>
        <taxon>Bacillati</taxon>
        <taxon>Cyanobacteriota</taxon>
        <taxon>Cyanophyceae</taxon>
        <taxon>Gloeobacterales</taxon>
        <taxon>Gloeobacteraceae</taxon>
        <taxon>Gloeobacter</taxon>
    </lineage>
</organism>
<evidence type="ECO:0000256" key="12">
    <source>
        <dbReference type="ARBA" id="ARBA00023307"/>
    </source>
</evidence>
<dbReference type="AlphaFoldDB" id="U5QIZ0"/>
<comment type="subcellular location">
    <subcellularLocation>
        <location evidence="1">Cellular thylakoid membrane</location>
        <topology evidence="1">Peripheral membrane protein</topology>
        <orientation evidence="1">Cytoplasmic side</orientation>
    </subcellularLocation>
</comment>
<feature type="domain" description="PBS-linker" evidence="15">
    <location>
        <begin position="262"/>
        <end position="455"/>
    </location>
</feature>
<evidence type="ECO:0000256" key="8">
    <source>
        <dbReference type="ARBA" id="ARBA00022991"/>
    </source>
</evidence>
<dbReference type="KEGG" id="glj:GKIL_1348"/>
<keyword evidence="5" id="KW-0042">Antenna complex</keyword>
<dbReference type="InterPro" id="IPR038719">
    <property type="entry name" value="Phycobilisome_asu/bsu_sf"/>
</dbReference>
<evidence type="ECO:0000256" key="4">
    <source>
        <dbReference type="ARBA" id="ARBA00022531"/>
    </source>
</evidence>
<dbReference type="GO" id="GO:0030089">
    <property type="term" value="C:phycobilisome"/>
    <property type="evidence" value="ECO:0007669"/>
    <property type="project" value="UniProtKB-UniRule"/>
</dbReference>
<keyword evidence="9" id="KW-0793">Thylakoid</keyword>
<evidence type="ECO:0000256" key="10">
    <source>
        <dbReference type="ARBA" id="ARBA00023136"/>
    </source>
</evidence>
<dbReference type="GO" id="GO:0031676">
    <property type="term" value="C:plasma membrane-derived thylakoid membrane"/>
    <property type="evidence" value="ECO:0007669"/>
    <property type="project" value="UniProtKB-SubCell"/>
</dbReference>
<dbReference type="HOGENOM" id="CLU_007759_0_0_3"/>
<evidence type="ECO:0000256" key="9">
    <source>
        <dbReference type="ARBA" id="ARBA00023078"/>
    </source>
</evidence>
<reference evidence="16 17" key="1">
    <citation type="journal article" date="2013" name="PLoS ONE">
        <title>Cultivation and Complete Genome Sequencing of Gloeobacter kilaueensis sp. nov., from a Lava Cave in Kilauea Caldera, Hawai'i.</title>
        <authorList>
            <person name="Saw J.H."/>
            <person name="Schatz M."/>
            <person name="Brown M.V."/>
            <person name="Kunkel D.D."/>
            <person name="Foster J.S."/>
            <person name="Shick H."/>
            <person name="Christensen S."/>
            <person name="Hou S."/>
            <person name="Wan X."/>
            <person name="Donachie S.P."/>
        </authorList>
    </citation>
    <scope>NUCLEOTIDE SEQUENCE [LARGE SCALE GENOMIC DNA]</scope>
    <source>
        <strain evidence="17">JS</strain>
    </source>
</reference>
<dbReference type="GO" id="GO:0015979">
    <property type="term" value="P:photosynthesis"/>
    <property type="evidence" value="ECO:0007669"/>
    <property type="project" value="UniProtKB-KW"/>
</dbReference>
<evidence type="ECO:0000256" key="14">
    <source>
        <dbReference type="SAM" id="MobiDB-lite"/>
    </source>
</evidence>
<keyword evidence="6" id="KW-0677">Repeat</keyword>
<keyword evidence="11" id="KW-0456">Lyase</keyword>
<dbReference type="Gene3D" id="1.10.3130.20">
    <property type="entry name" value="Phycobilisome linker domain"/>
    <property type="match status" value="4"/>
</dbReference>
<dbReference type="EMBL" id="CP003587">
    <property type="protein sequence ID" value="AGY57594.1"/>
    <property type="molecule type" value="Genomic_DNA"/>
</dbReference>
<feature type="domain" description="PBS-linker" evidence="15">
    <location>
        <begin position="737"/>
        <end position="917"/>
    </location>
</feature>
<evidence type="ECO:0000259" key="15">
    <source>
        <dbReference type="PROSITE" id="PS51445"/>
    </source>
</evidence>
<evidence type="ECO:0000313" key="16">
    <source>
        <dbReference type="EMBL" id="AGY57594.1"/>
    </source>
</evidence>
<dbReference type="Proteomes" id="UP000017396">
    <property type="component" value="Chromosome"/>
</dbReference>
<evidence type="ECO:0000256" key="7">
    <source>
        <dbReference type="ARBA" id="ARBA00022738"/>
    </source>
</evidence>
<dbReference type="InterPro" id="IPR009050">
    <property type="entry name" value="Globin-like_sf"/>
</dbReference>
<accession>U5QIZ0</accession>
<dbReference type="eggNOG" id="COG0237">
    <property type="taxonomic scope" value="Bacteria"/>
</dbReference>
<dbReference type="STRING" id="1183438.GKIL_1348"/>
<evidence type="ECO:0000256" key="6">
    <source>
        <dbReference type="ARBA" id="ARBA00022737"/>
    </source>
</evidence>
<evidence type="ECO:0000256" key="1">
    <source>
        <dbReference type="ARBA" id="ARBA00004445"/>
    </source>
</evidence>
<comment type="similarity">
    <text evidence="13">Belongs to the phycobilisome linker protein family.</text>
</comment>
<protein>
    <recommendedName>
        <fullName evidence="3">Phycobiliprotein ApcE</fullName>
    </recommendedName>
</protein>
<evidence type="ECO:0000313" key="17">
    <source>
        <dbReference type="Proteomes" id="UP000017396"/>
    </source>
</evidence>
<dbReference type="OrthoDB" id="499593at2"/>
<dbReference type="GO" id="GO:0016829">
    <property type="term" value="F:lyase activity"/>
    <property type="evidence" value="ECO:0007669"/>
    <property type="project" value="UniProtKB-KW"/>
</dbReference>
<dbReference type="PANTHER" id="PTHR34011">
    <property type="entry name" value="PHYCOBILISOME 32.1 KDA LINKER POLYPEPTIDE, PHYCOCYANIN-ASSOCIATED, ROD 2-RELATED"/>
    <property type="match status" value="1"/>
</dbReference>
<feature type="domain" description="PBS-linker" evidence="15">
    <location>
        <begin position="535"/>
        <end position="715"/>
    </location>
</feature>
<gene>
    <name evidence="16" type="primary">apcE</name>
    <name evidence="16" type="ORF">GKIL_1348</name>
</gene>
<keyword evidence="7 13" id="KW-0605">Phycobilisome</keyword>
<dbReference type="PATRIC" id="fig|1183438.3.peg.1329"/>